<evidence type="ECO:0000256" key="1">
    <source>
        <dbReference type="SAM" id="MobiDB-lite"/>
    </source>
</evidence>
<dbReference type="InParanoid" id="E3K3Y3"/>
<reference key="1">
    <citation type="submission" date="2007-01" db="EMBL/GenBank/DDBJ databases">
        <title>The Genome Sequence of Puccinia graminis f. sp. tritici Strain CRL 75-36-700-3.</title>
        <authorList>
            <consortium name="The Broad Institute Genome Sequencing Platform"/>
            <person name="Birren B."/>
            <person name="Lander E."/>
            <person name="Galagan J."/>
            <person name="Nusbaum C."/>
            <person name="Devon K."/>
            <person name="Cuomo C."/>
            <person name="Jaffe D."/>
            <person name="Butler J."/>
            <person name="Alvarez P."/>
            <person name="Gnerre S."/>
            <person name="Grabherr M."/>
            <person name="Mauceli E."/>
            <person name="Brockman W."/>
            <person name="Young S."/>
            <person name="LaButti K."/>
            <person name="Sykes S."/>
            <person name="DeCaprio D."/>
            <person name="Crawford M."/>
            <person name="Koehrsen M."/>
            <person name="Engels R."/>
            <person name="Montgomery P."/>
            <person name="Pearson M."/>
            <person name="Howarth C."/>
            <person name="Larson L."/>
            <person name="White J."/>
            <person name="Zeng Q."/>
            <person name="Kodira C."/>
            <person name="Yandava C."/>
            <person name="Alvarado L."/>
            <person name="O'Leary S."/>
            <person name="Szabo L."/>
            <person name="Dean R."/>
            <person name="Schein J."/>
        </authorList>
    </citation>
    <scope>NUCLEOTIDE SEQUENCE</scope>
    <source>
        <strain>CRL 75-36-700-3</strain>
    </source>
</reference>
<dbReference type="VEuPathDB" id="FungiDB:PGTG_04741"/>
<reference evidence="3" key="2">
    <citation type="journal article" date="2011" name="Proc. Natl. Acad. Sci. U.S.A.">
        <title>Obligate biotrophy features unraveled by the genomic analysis of rust fungi.</title>
        <authorList>
            <person name="Duplessis S."/>
            <person name="Cuomo C.A."/>
            <person name="Lin Y.-C."/>
            <person name="Aerts A."/>
            <person name="Tisserant E."/>
            <person name="Veneault-Fourrey C."/>
            <person name="Joly D.L."/>
            <person name="Hacquard S."/>
            <person name="Amselem J."/>
            <person name="Cantarel B.L."/>
            <person name="Chiu R."/>
            <person name="Coutinho P.M."/>
            <person name="Feau N."/>
            <person name="Field M."/>
            <person name="Frey P."/>
            <person name="Gelhaye E."/>
            <person name="Goldberg J."/>
            <person name="Grabherr M.G."/>
            <person name="Kodira C.D."/>
            <person name="Kohler A."/>
            <person name="Kuees U."/>
            <person name="Lindquist E.A."/>
            <person name="Lucas S.M."/>
            <person name="Mago R."/>
            <person name="Mauceli E."/>
            <person name="Morin E."/>
            <person name="Murat C."/>
            <person name="Pangilinan J.L."/>
            <person name="Park R."/>
            <person name="Pearson M."/>
            <person name="Quesneville H."/>
            <person name="Rouhier N."/>
            <person name="Sakthikumar S."/>
            <person name="Salamov A.A."/>
            <person name="Schmutz J."/>
            <person name="Selles B."/>
            <person name="Shapiro H."/>
            <person name="Tanguay P."/>
            <person name="Tuskan G.A."/>
            <person name="Henrissat B."/>
            <person name="Van de Peer Y."/>
            <person name="Rouze P."/>
            <person name="Ellis J.G."/>
            <person name="Dodds P.N."/>
            <person name="Schein J.E."/>
            <person name="Zhong S."/>
            <person name="Hamelin R.C."/>
            <person name="Grigoriev I.V."/>
            <person name="Szabo L.J."/>
            <person name="Martin F."/>
        </authorList>
    </citation>
    <scope>NUCLEOTIDE SEQUENCE [LARGE SCALE GENOMIC DNA]</scope>
    <source>
        <strain evidence="3">CRL 75-36-700-3 / race SCCL</strain>
    </source>
</reference>
<dbReference type="AlphaFoldDB" id="E3K3Y3"/>
<organism evidence="2 3">
    <name type="scientific">Puccinia graminis f. sp. tritici (strain CRL 75-36-700-3 / race SCCL)</name>
    <name type="common">Black stem rust fungus</name>
    <dbReference type="NCBI Taxonomy" id="418459"/>
    <lineage>
        <taxon>Eukaryota</taxon>
        <taxon>Fungi</taxon>
        <taxon>Dikarya</taxon>
        <taxon>Basidiomycota</taxon>
        <taxon>Pucciniomycotina</taxon>
        <taxon>Pucciniomycetes</taxon>
        <taxon>Pucciniales</taxon>
        <taxon>Pucciniaceae</taxon>
        <taxon>Puccinia</taxon>
    </lineage>
</organism>
<dbReference type="EMBL" id="DS178271">
    <property type="protein sequence ID" value="EFP78785.2"/>
    <property type="molecule type" value="Genomic_DNA"/>
</dbReference>
<evidence type="ECO:0000313" key="3">
    <source>
        <dbReference type="Proteomes" id="UP000008783"/>
    </source>
</evidence>
<gene>
    <name evidence="2" type="ORF">PGTG_04741</name>
</gene>
<dbReference type="HOGENOM" id="CLU_1338085_0_0_1"/>
<feature type="region of interest" description="Disordered" evidence="1">
    <location>
        <begin position="165"/>
        <end position="193"/>
    </location>
</feature>
<sequence length="205" mass="22300">MGVTSLLNSNSVNYNAKGNRFEHSNGHQNQQPETGLLHYSKEMIRDINSAPLQPSDFESLWNSLLSLEATNQRLPAVGASPLEQGTLLALINSQETSAALETMSNRSTLVPHPIDCQSFAVNLNTATNRSILSLTPCLSSQNRLPSLILLPAPQPLTQQAQLRTVSPSPAHLPLPHPESDITYLGSGQQPLQTQQKLLEPHMAQS</sequence>
<feature type="region of interest" description="Disordered" evidence="1">
    <location>
        <begin position="1"/>
        <end position="32"/>
    </location>
</feature>
<protein>
    <submittedName>
        <fullName evidence="2">Uncharacterized protein</fullName>
    </submittedName>
</protein>
<dbReference type="RefSeq" id="XP_003323204.2">
    <property type="nucleotide sequence ID" value="XM_003323156.2"/>
</dbReference>
<keyword evidence="3" id="KW-1185">Reference proteome</keyword>
<dbReference type="GeneID" id="10536805"/>
<feature type="compositionally biased region" description="Polar residues" evidence="1">
    <location>
        <begin position="1"/>
        <end position="16"/>
    </location>
</feature>
<name>E3K3Y3_PUCGT</name>
<dbReference type="OrthoDB" id="10553470at2759"/>
<dbReference type="Proteomes" id="UP000008783">
    <property type="component" value="Unassembled WGS sequence"/>
</dbReference>
<accession>E3K3Y3</accession>
<proteinExistence type="predicted"/>
<dbReference type="KEGG" id="pgr:PGTG_04741"/>
<evidence type="ECO:0000313" key="2">
    <source>
        <dbReference type="EMBL" id="EFP78785.2"/>
    </source>
</evidence>